<dbReference type="EMBL" id="FRBN01000053">
    <property type="protein sequence ID" value="SHL83270.1"/>
    <property type="molecule type" value="Genomic_DNA"/>
</dbReference>
<organism evidence="4 5">
    <name type="scientific">Roseovarius marisflavi</name>
    <dbReference type="NCBI Taxonomy" id="1054996"/>
    <lineage>
        <taxon>Bacteria</taxon>
        <taxon>Pseudomonadati</taxon>
        <taxon>Pseudomonadota</taxon>
        <taxon>Alphaproteobacteria</taxon>
        <taxon>Rhodobacterales</taxon>
        <taxon>Roseobacteraceae</taxon>
        <taxon>Roseovarius</taxon>
    </lineage>
</organism>
<reference evidence="4" key="1">
    <citation type="submission" date="2016-11" db="EMBL/GenBank/DDBJ databases">
        <authorList>
            <person name="Jaros S."/>
            <person name="Januszkiewicz K."/>
            <person name="Wedrychowicz H."/>
        </authorList>
    </citation>
    <scope>NUCLEOTIDE SEQUENCE [LARGE SCALE GENOMIC DNA]</scope>
    <source>
        <strain evidence="4">DSM 29327</strain>
    </source>
</reference>
<evidence type="ECO:0000313" key="4">
    <source>
        <dbReference type="EMBL" id="SHL85247.1"/>
    </source>
</evidence>
<accession>A0A1M7E0K4</accession>
<dbReference type="EMBL" id="FRBN01000062">
    <property type="protein sequence ID" value="SHL85016.1"/>
    <property type="molecule type" value="Genomic_DNA"/>
</dbReference>
<evidence type="ECO:0000313" key="3">
    <source>
        <dbReference type="EMBL" id="SHL85016.1"/>
    </source>
</evidence>
<evidence type="ECO:0000313" key="2">
    <source>
        <dbReference type="EMBL" id="SHL83270.1"/>
    </source>
</evidence>
<name>A0A1M7E0K4_9RHOB</name>
<sequence>LKAIAGGHKQTDINLLLPWNYVNPV</sequence>
<reference evidence="5" key="2">
    <citation type="submission" date="2016-11" db="EMBL/GenBank/DDBJ databases">
        <authorList>
            <person name="Varghese N."/>
            <person name="Submissions S."/>
        </authorList>
    </citation>
    <scope>NUCLEOTIDE SEQUENCE [LARGE SCALE GENOMIC DNA]</scope>
    <source>
        <strain evidence="5">DSM 29327</strain>
    </source>
</reference>
<evidence type="ECO:0000313" key="1">
    <source>
        <dbReference type="EMBL" id="SHL66759.1"/>
    </source>
</evidence>
<proteinExistence type="predicted"/>
<dbReference type="EMBL" id="FRBN01000064">
    <property type="protein sequence ID" value="SHL85247.1"/>
    <property type="molecule type" value="Genomic_DNA"/>
</dbReference>
<protein>
    <recommendedName>
        <fullName evidence="6">IS66 C-terminal element</fullName>
    </recommendedName>
</protein>
<evidence type="ECO:0008006" key="6">
    <source>
        <dbReference type="Google" id="ProtNLM"/>
    </source>
</evidence>
<dbReference type="EMBL" id="FRBN01000025">
    <property type="protein sequence ID" value="SHL66759.1"/>
    <property type="molecule type" value="Genomic_DNA"/>
</dbReference>
<dbReference type="AlphaFoldDB" id="A0A1M7E0K4"/>
<feature type="non-terminal residue" evidence="4">
    <location>
        <position position="1"/>
    </location>
</feature>
<dbReference type="Proteomes" id="UP000184191">
    <property type="component" value="Unassembled WGS sequence"/>
</dbReference>
<evidence type="ECO:0000313" key="5">
    <source>
        <dbReference type="Proteomes" id="UP000184191"/>
    </source>
</evidence>
<keyword evidence="5" id="KW-1185">Reference proteome</keyword>
<gene>
    <name evidence="1" type="ORF">SAMN05444414_12544</name>
    <name evidence="2" type="ORF">SAMN05444414_1531</name>
    <name evidence="3" type="ORF">SAMN05444414_1622</name>
    <name evidence="4" type="ORF">SAMN05444414_1641</name>
</gene>